<proteinExistence type="predicted"/>
<accession>A0AAN9SRI4</accession>
<evidence type="ECO:0000313" key="2">
    <source>
        <dbReference type="Proteomes" id="UP001386955"/>
    </source>
</evidence>
<reference evidence="1 2" key="1">
    <citation type="submission" date="2024-01" db="EMBL/GenBank/DDBJ databases">
        <title>The genomes of 5 underutilized Papilionoideae crops provide insights into root nodulation and disease resistanc.</title>
        <authorList>
            <person name="Jiang F."/>
        </authorList>
    </citation>
    <scope>NUCLEOTIDE SEQUENCE [LARGE SCALE GENOMIC DNA]</scope>
    <source>
        <strain evidence="1">DUOXIRENSHENG_FW03</strain>
        <tissue evidence="1">Leaves</tissue>
    </source>
</reference>
<dbReference type="AlphaFoldDB" id="A0AAN9SRI4"/>
<dbReference type="Proteomes" id="UP001386955">
    <property type="component" value="Unassembled WGS sequence"/>
</dbReference>
<keyword evidence="2" id="KW-1185">Reference proteome</keyword>
<organism evidence="1 2">
    <name type="scientific">Psophocarpus tetragonolobus</name>
    <name type="common">Winged bean</name>
    <name type="synonym">Dolichos tetragonolobus</name>
    <dbReference type="NCBI Taxonomy" id="3891"/>
    <lineage>
        <taxon>Eukaryota</taxon>
        <taxon>Viridiplantae</taxon>
        <taxon>Streptophyta</taxon>
        <taxon>Embryophyta</taxon>
        <taxon>Tracheophyta</taxon>
        <taxon>Spermatophyta</taxon>
        <taxon>Magnoliopsida</taxon>
        <taxon>eudicotyledons</taxon>
        <taxon>Gunneridae</taxon>
        <taxon>Pentapetalae</taxon>
        <taxon>rosids</taxon>
        <taxon>fabids</taxon>
        <taxon>Fabales</taxon>
        <taxon>Fabaceae</taxon>
        <taxon>Papilionoideae</taxon>
        <taxon>50 kb inversion clade</taxon>
        <taxon>NPAAA clade</taxon>
        <taxon>indigoferoid/millettioid clade</taxon>
        <taxon>Phaseoleae</taxon>
        <taxon>Psophocarpus</taxon>
    </lineage>
</organism>
<name>A0AAN9SRI4_PSOTE</name>
<sequence length="71" mass="7795">MTEAEDEDEPGEVATGKGLLGAAMARKLGEELFVIDDDNTWCGSRRQCRATSIVLTWDLADDARQHQPSCI</sequence>
<comment type="caution">
    <text evidence="1">The sequence shown here is derived from an EMBL/GenBank/DDBJ whole genome shotgun (WGS) entry which is preliminary data.</text>
</comment>
<evidence type="ECO:0000313" key="1">
    <source>
        <dbReference type="EMBL" id="KAK7404771.1"/>
    </source>
</evidence>
<gene>
    <name evidence="1" type="ORF">VNO78_05729</name>
</gene>
<protein>
    <submittedName>
        <fullName evidence="1">Uncharacterized protein</fullName>
    </submittedName>
</protein>
<dbReference type="EMBL" id="JAYMYS010000002">
    <property type="protein sequence ID" value="KAK7404771.1"/>
    <property type="molecule type" value="Genomic_DNA"/>
</dbReference>